<dbReference type="EMBL" id="BJZO01000067">
    <property type="protein sequence ID" value="GEO82253.1"/>
    <property type="molecule type" value="Genomic_DNA"/>
</dbReference>
<evidence type="ECO:0000256" key="1">
    <source>
        <dbReference type="SAM" id="MobiDB-lite"/>
    </source>
</evidence>
<feature type="region of interest" description="Disordered" evidence="1">
    <location>
        <begin position="1"/>
        <end position="32"/>
    </location>
</feature>
<dbReference type="PANTHER" id="PTHR36456:SF1">
    <property type="entry name" value="UPF0232 PROTEIN SCO3875"/>
    <property type="match status" value="1"/>
</dbReference>
<protein>
    <recommendedName>
        <fullName evidence="4">DUF721 domain-containing protein</fullName>
    </recommendedName>
</protein>
<gene>
    <name evidence="2" type="ORF">ROR02_23840</name>
</gene>
<dbReference type="RefSeq" id="WP_147164268.1">
    <property type="nucleotide sequence ID" value="NZ_BJZO01000067.1"/>
</dbReference>
<evidence type="ECO:0008006" key="4">
    <source>
        <dbReference type="Google" id="ProtNLM"/>
    </source>
</evidence>
<accession>A0A512H9X6</accession>
<dbReference type="OrthoDB" id="7160947at2"/>
<sequence length="188" mass="19959">MTRASAPPSSSPSPAPSVAARDPGPPRRSRCDRPRALAGLAVRAMGPGLGRRGLAEEALLTHWADIMGPVLAARVHPVRLARPRGEQGGVLHVIAESGAVAFELQYLEPQVIERVNGYLGRPAVARLAVRQGRGRRGASRRAQELPPLPPARREALETALAAVDDSPLREALRRLGEAIGRREAGRGG</sequence>
<keyword evidence="3" id="KW-1185">Reference proteome</keyword>
<proteinExistence type="predicted"/>
<dbReference type="Proteomes" id="UP000321567">
    <property type="component" value="Unassembled WGS sequence"/>
</dbReference>
<dbReference type="PANTHER" id="PTHR36456">
    <property type="entry name" value="UPF0232 PROTEIN SCO3875"/>
    <property type="match status" value="1"/>
</dbReference>
<dbReference type="InterPro" id="IPR010593">
    <property type="entry name" value="DUF1159"/>
</dbReference>
<dbReference type="AlphaFoldDB" id="A0A512H9X6"/>
<evidence type="ECO:0000313" key="3">
    <source>
        <dbReference type="Proteomes" id="UP000321567"/>
    </source>
</evidence>
<name>A0A512H9X6_9PROT</name>
<reference evidence="2 3" key="1">
    <citation type="submission" date="2019-07" db="EMBL/GenBank/DDBJ databases">
        <title>Whole genome shotgun sequence of Rhodospirillum oryzae NBRC 107573.</title>
        <authorList>
            <person name="Hosoyama A."/>
            <person name="Uohara A."/>
            <person name="Ohji S."/>
            <person name="Ichikawa N."/>
        </authorList>
    </citation>
    <scope>NUCLEOTIDE SEQUENCE [LARGE SCALE GENOMIC DNA]</scope>
    <source>
        <strain evidence="2 3">NBRC 107573</strain>
    </source>
</reference>
<evidence type="ECO:0000313" key="2">
    <source>
        <dbReference type="EMBL" id="GEO82253.1"/>
    </source>
</evidence>
<organism evidence="2 3">
    <name type="scientific">Pararhodospirillum oryzae</name>
    <dbReference type="NCBI Taxonomy" id="478448"/>
    <lineage>
        <taxon>Bacteria</taxon>
        <taxon>Pseudomonadati</taxon>
        <taxon>Pseudomonadota</taxon>
        <taxon>Alphaproteobacteria</taxon>
        <taxon>Rhodospirillales</taxon>
        <taxon>Rhodospirillaceae</taxon>
        <taxon>Pararhodospirillum</taxon>
    </lineage>
</organism>
<comment type="caution">
    <text evidence="2">The sequence shown here is derived from an EMBL/GenBank/DDBJ whole genome shotgun (WGS) entry which is preliminary data.</text>
</comment>
<dbReference type="Pfam" id="PF05258">
    <property type="entry name" value="DciA"/>
    <property type="match status" value="1"/>
</dbReference>
<dbReference type="InterPro" id="IPR007922">
    <property type="entry name" value="DciA-like"/>
</dbReference>
<dbReference type="PIRSF" id="PIRSF032064">
    <property type="entry name" value="UCP032064"/>
    <property type="match status" value="1"/>
</dbReference>